<accession>A0A4C1WGA5</accession>
<gene>
    <name evidence="1" type="ORF">EVAR_46202_1</name>
</gene>
<name>A0A4C1WGA5_EUMVA</name>
<organism evidence="1 2">
    <name type="scientific">Eumeta variegata</name>
    <name type="common">Bagworm moth</name>
    <name type="synonym">Eumeta japonica</name>
    <dbReference type="NCBI Taxonomy" id="151549"/>
    <lineage>
        <taxon>Eukaryota</taxon>
        <taxon>Metazoa</taxon>
        <taxon>Ecdysozoa</taxon>
        <taxon>Arthropoda</taxon>
        <taxon>Hexapoda</taxon>
        <taxon>Insecta</taxon>
        <taxon>Pterygota</taxon>
        <taxon>Neoptera</taxon>
        <taxon>Endopterygota</taxon>
        <taxon>Lepidoptera</taxon>
        <taxon>Glossata</taxon>
        <taxon>Ditrysia</taxon>
        <taxon>Tineoidea</taxon>
        <taxon>Psychidae</taxon>
        <taxon>Oiketicinae</taxon>
        <taxon>Eumeta</taxon>
    </lineage>
</organism>
<sequence length="87" mass="9421">MCPVAGAWAIDCLLESRGYVPFVRGITSTKKPNCAKSRQRGGRRNGFSVSPRGCISIYAYYFPTPLGAATEMGLSGMFGKDLSDYES</sequence>
<protein>
    <submittedName>
        <fullName evidence="1">Uncharacterized protein</fullName>
    </submittedName>
</protein>
<evidence type="ECO:0000313" key="1">
    <source>
        <dbReference type="EMBL" id="GBP49184.1"/>
    </source>
</evidence>
<dbReference type="Proteomes" id="UP000299102">
    <property type="component" value="Unassembled WGS sequence"/>
</dbReference>
<keyword evidence="2" id="KW-1185">Reference proteome</keyword>
<proteinExistence type="predicted"/>
<dbReference type="EMBL" id="BGZK01000539">
    <property type="protein sequence ID" value="GBP49184.1"/>
    <property type="molecule type" value="Genomic_DNA"/>
</dbReference>
<comment type="caution">
    <text evidence="1">The sequence shown here is derived from an EMBL/GenBank/DDBJ whole genome shotgun (WGS) entry which is preliminary data.</text>
</comment>
<evidence type="ECO:0000313" key="2">
    <source>
        <dbReference type="Proteomes" id="UP000299102"/>
    </source>
</evidence>
<dbReference type="AlphaFoldDB" id="A0A4C1WGA5"/>
<reference evidence="1 2" key="1">
    <citation type="journal article" date="2019" name="Commun. Biol.">
        <title>The bagworm genome reveals a unique fibroin gene that provides high tensile strength.</title>
        <authorList>
            <person name="Kono N."/>
            <person name="Nakamura H."/>
            <person name="Ohtoshi R."/>
            <person name="Tomita M."/>
            <person name="Numata K."/>
            <person name="Arakawa K."/>
        </authorList>
    </citation>
    <scope>NUCLEOTIDE SEQUENCE [LARGE SCALE GENOMIC DNA]</scope>
</reference>